<dbReference type="CDD" id="cd22254">
    <property type="entry name" value="CSB_WHD"/>
    <property type="match status" value="1"/>
</dbReference>
<keyword evidence="9" id="KW-0234">DNA repair</keyword>
<keyword evidence="5" id="KW-0378">Hydrolase</keyword>
<feature type="domain" description="Helicase C-terminal" evidence="14">
    <location>
        <begin position="637"/>
        <end position="796"/>
    </location>
</feature>
<dbReference type="GO" id="GO:0008094">
    <property type="term" value="F:ATP-dependent activity, acting on DNA"/>
    <property type="evidence" value="ECO:0007669"/>
    <property type="project" value="TreeGrafter"/>
</dbReference>
<dbReference type="EMBL" id="HBGD01009145">
    <property type="protein sequence ID" value="CAD9084282.1"/>
    <property type="molecule type" value="Transcribed_RNA"/>
</dbReference>
<keyword evidence="8" id="KW-0238">DNA-binding</keyword>
<dbReference type="PROSITE" id="PS51194">
    <property type="entry name" value="HELICASE_CTER"/>
    <property type="match status" value="1"/>
</dbReference>
<evidence type="ECO:0000256" key="4">
    <source>
        <dbReference type="ARBA" id="ARBA00022763"/>
    </source>
</evidence>
<dbReference type="SMART" id="SM00487">
    <property type="entry name" value="DEXDc"/>
    <property type="match status" value="1"/>
</dbReference>
<proteinExistence type="inferred from homology"/>
<accession>A0A7S1KSJ4</accession>
<evidence type="ECO:0000256" key="9">
    <source>
        <dbReference type="ARBA" id="ARBA00023204"/>
    </source>
</evidence>
<feature type="compositionally biased region" description="Polar residues" evidence="12">
    <location>
        <begin position="946"/>
        <end position="960"/>
    </location>
</feature>
<evidence type="ECO:0000256" key="3">
    <source>
        <dbReference type="ARBA" id="ARBA00022741"/>
    </source>
</evidence>
<dbReference type="CDD" id="cd18793">
    <property type="entry name" value="SF2_C_SNF"/>
    <property type="match status" value="1"/>
</dbReference>
<feature type="region of interest" description="Disordered" evidence="12">
    <location>
        <begin position="997"/>
        <end position="1024"/>
    </location>
</feature>
<evidence type="ECO:0000256" key="6">
    <source>
        <dbReference type="ARBA" id="ARBA00022806"/>
    </source>
</evidence>
<dbReference type="AlphaFoldDB" id="A0A7S1KSJ4"/>
<feature type="compositionally biased region" description="Polar residues" evidence="12">
    <location>
        <begin position="200"/>
        <end position="214"/>
    </location>
</feature>
<evidence type="ECO:0000256" key="1">
    <source>
        <dbReference type="ARBA" id="ARBA00004123"/>
    </source>
</evidence>
<dbReference type="InterPro" id="IPR014001">
    <property type="entry name" value="Helicase_ATP-bd"/>
</dbReference>
<dbReference type="InterPro" id="IPR000330">
    <property type="entry name" value="SNF2_N"/>
</dbReference>
<dbReference type="PANTHER" id="PTHR45629:SF7">
    <property type="entry name" value="DNA EXCISION REPAIR PROTEIN ERCC-6-RELATED"/>
    <property type="match status" value="1"/>
</dbReference>
<gene>
    <name evidence="15" type="ORF">PCOS0759_LOCUS7536</name>
</gene>
<comment type="similarity">
    <text evidence="2">Belongs to the SNF2/RAD54 helicase family.</text>
</comment>
<feature type="region of interest" description="Disordered" evidence="12">
    <location>
        <begin position="838"/>
        <end position="858"/>
    </location>
</feature>
<dbReference type="Pfam" id="PF00271">
    <property type="entry name" value="Helicase_C"/>
    <property type="match status" value="1"/>
</dbReference>
<feature type="compositionally biased region" description="Low complexity" evidence="12">
    <location>
        <begin position="244"/>
        <end position="255"/>
    </location>
</feature>
<sequence length="1087" mass="124051">MNKNPQQRNHDATVGAPSVQSTPIVLSNTPSASTPTAAAAAAVSSSSDIIAEEHSAADLENQIIDNYQQSMEAQEQRKLDNELNTILEEKVHVERQINAFPSSTLSPAQRQEKNRLVRRLVALERKEQNTLKQKYIQKEREKSQKVLMGLANRDEEADLVRRGVLTPFEAMQIRKNKAKTTSTTNRPPPRTTTVIRKPQRQNNPSHSHQLSRLNQFREREEQNAKRLMQHKAHAAPPKGVINQATSTTTASPASASRKRKRSNRYLKEGATLDDGDPEQFSKRMKLYHEEHDDDNDGITAEIFNSRFKVPAIIWDQLFDYQQTCVKWLWELHQQQVGGIIGDEMGLGKTVQISSFLGSLHNSGLFKPSLIMCPATVLSQWVRELHKWWPQFRVAMYHSSGSSEDQEQMVLDIVSSGNGILVTTYDAVRLNPRLLVKQDWGYVILDEGHRLKNPDSEITLTCKHFQTPHRLILTGTPIQNNLKELWSLFDFVYPGKLGTLPVFQSQFGVPISMGGYANASQAQVETAYQCAVTLRDLISPYLLRRIKKDVNHDLPQKEEKVLFCKLTDEQVFHYRQYLNSQEVQDALSGAQKVFQPVIQLRRICNHPRLASYPTKVSKPVPKKILADNLVDRSGKLKVVDHLLKAWKEDKHRVLLFSQSVKMLDILEEYLEEKEYNFRRMDGTTQIQQRMSLIDEFNNDKGIFVFLLTTKVGGIGVNLTGANRVILYDPDWNPSIDQQSLERCWRIGQDREVVVYRLMTQGTIEEKIYHRQIFKTFLTNKILSDPRQKRFFKQAQLYDLFTLGKEYDQGKNGKKKKKTFANDTETGQIFSMEIPTIEKRHQQKRIERTSHTEREKEEQEELYRVEDFMHDAEDDEHATQGDDKKETFVLQQLFNSESVGSVFDHDRIISKAAPEADIVEREASRIASMAAQKLLESAVECRDAASSYRPTWTGSSGVSGQPDQRFGRQASSIVQSIREEAVPGGLAAPMSSAALLGQIRGGPSSRIAPPSRNTTQRPPRSEDKKGKRLLRSLLTYLKNKGGRSSSHDLVTRFKSEAKGDDAVLFRCMLKEVAQFDKRGRSWSLKKEFR</sequence>
<dbReference type="Pfam" id="PF00176">
    <property type="entry name" value="SNF2-rel_dom"/>
    <property type="match status" value="1"/>
</dbReference>
<dbReference type="Gene3D" id="3.40.50.10810">
    <property type="entry name" value="Tandem AAA-ATPase domain"/>
    <property type="match status" value="1"/>
</dbReference>
<reference evidence="15" key="1">
    <citation type="submission" date="2021-01" db="EMBL/GenBank/DDBJ databases">
        <authorList>
            <person name="Corre E."/>
            <person name="Pelletier E."/>
            <person name="Niang G."/>
            <person name="Scheremetjew M."/>
            <person name="Finn R."/>
            <person name="Kale V."/>
            <person name="Holt S."/>
            <person name="Cochrane G."/>
            <person name="Meng A."/>
            <person name="Brown T."/>
            <person name="Cohen L."/>
        </authorList>
    </citation>
    <scope>NUCLEOTIDE SEQUENCE</scope>
    <source>
        <strain evidence="15">WS</strain>
    </source>
</reference>
<feature type="region of interest" description="Disordered" evidence="12">
    <location>
        <begin position="1"/>
        <end position="34"/>
    </location>
</feature>
<keyword evidence="10" id="KW-0539">Nucleus</keyword>
<dbReference type="InterPro" id="IPR058951">
    <property type="entry name" value="WHD_Rad26_CSB-like"/>
</dbReference>
<dbReference type="CDD" id="cd18000">
    <property type="entry name" value="DEXHc_ERCC6"/>
    <property type="match status" value="1"/>
</dbReference>
<organism evidence="15">
    <name type="scientific">Percolomonas cosmopolitus</name>
    <dbReference type="NCBI Taxonomy" id="63605"/>
    <lineage>
        <taxon>Eukaryota</taxon>
        <taxon>Discoba</taxon>
        <taxon>Heterolobosea</taxon>
        <taxon>Tetramitia</taxon>
        <taxon>Eutetramitia</taxon>
        <taxon>Percolomonadidae</taxon>
        <taxon>Percolomonas</taxon>
    </lineage>
</organism>
<dbReference type="InterPro" id="IPR001650">
    <property type="entry name" value="Helicase_C-like"/>
</dbReference>
<dbReference type="InterPro" id="IPR050496">
    <property type="entry name" value="SNF2_RAD54_helicase_repair"/>
</dbReference>
<dbReference type="InterPro" id="IPR038718">
    <property type="entry name" value="SNF2-like_sf"/>
</dbReference>
<keyword evidence="6" id="KW-0347">Helicase</keyword>
<feature type="region of interest" description="Disordered" evidence="12">
    <location>
        <begin position="171"/>
        <end position="278"/>
    </location>
</feature>
<dbReference type="SUPFAM" id="SSF52540">
    <property type="entry name" value="P-loop containing nucleoside triphosphate hydrolases"/>
    <property type="match status" value="2"/>
</dbReference>
<evidence type="ECO:0000256" key="12">
    <source>
        <dbReference type="SAM" id="MobiDB-lite"/>
    </source>
</evidence>
<dbReference type="SMART" id="SM00490">
    <property type="entry name" value="HELICc"/>
    <property type="match status" value="1"/>
</dbReference>
<evidence type="ECO:0000256" key="2">
    <source>
        <dbReference type="ARBA" id="ARBA00007025"/>
    </source>
</evidence>
<dbReference type="InterPro" id="IPR027417">
    <property type="entry name" value="P-loop_NTPase"/>
</dbReference>
<protein>
    <recommendedName>
        <fullName evidence="16">DNA excision repair protein ERCC-6</fullName>
    </recommendedName>
</protein>
<evidence type="ECO:0000256" key="11">
    <source>
        <dbReference type="SAM" id="Coils"/>
    </source>
</evidence>
<dbReference type="FunFam" id="3.40.50.10810:FF:000042">
    <property type="entry name" value="SNF2 family helicase-like protein"/>
    <property type="match status" value="1"/>
</dbReference>
<keyword evidence="4" id="KW-0227">DNA damage</keyword>
<feature type="coiled-coil region" evidence="11">
    <location>
        <begin position="57"/>
        <end position="84"/>
    </location>
</feature>
<evidence type="ECO:0008006" key="16">
    <source>
        <dbReference type="Google" id="ProtNLM"/>
    </source>
</evidence>
<dbReference type="GO" id="GO:0016787">
    <property type="term" value="F:hydrolase activity"/>
    <property type="evidence" value="ECO:0007669"/>
    <property type="project" value="UniProtKB-KW"/>
</dbReference>
<dbReference type="InterPro" id="IPR049730">
    <property type="entry name" value="SNF2/RAD54-like_C"/>
</dbReference>
<evidence type="ECO:0000256" key="5">
    <source>
        <dbReference type="ARBA" id="ARBA00022801"/>
    </source>
</evidence>
<dbReference type="Gene3D" id="3.40.50.300">
    <property type="entry name" value="P-loop containing nucleotide triphosphate hydrolases"/>
    <property type="match status" value="1"/>
</dbReference>
<evidence type="ECO:0000256" key="10">
    <source>
        <dbReference type="ARBA" id="ARBA00023242"/>
    </source>
</evidence>
<dbReference type="Pfam" id="PF25875">
    <property type="entry name" value="WHD_Rad26_CSB"/>
    <property type="match status" value="1"/>
</dbReference>
<dbReference type="PANTHER" id="PTHR45629">
    <property type="entry name" value="SNF2/RAD54 FAMILY MEMBER"/>
    <property type="match status" value="1"/>
</dbReference>
<name>A0A7S1KSJ4_9EUKA</name>
<comment type="subcellular location">
    <subcellularLocation>
        <location evidence="1">Nucleus</location>
    </subcellularLocation>
</comment>
<feature type="domain" description="Helicase ATP-binding" evidence="13">
    <location>
        <begin position="329"/>
        <end position="494"/>
    </location>
</feature>
<evidence type="ECO:0000256" key="8">
    <source>
        <dbReference type="ARBA" id="ARBA00023125"/>
    </source>
</evidence>
<feature type="compositionally biased region" description="Basic and acidic residues" evidence="12">
    <location>
        <begin position="215"/>
        <end position="224"/>
    </location>
</feature>
<feature type="region of interest" description="Disordered" evidence="12">
    <location>
        <begin position="945"/>
        <end position="964"/>
    </location>
</feature>
<keyword evidence="11" id="KW-0175">Coiled coil</keyword>
<evidence type="ECO:0000256" key="7">
    <source>
        <dbReference type="ARBA" id="ARBA00022840"/>
    </source>
</evidence>
<dbReference type="PROSITE" id="PS51192">
    <property type="entry name" value="HELICASE_ATP_BIND_1"/>
    <property type="match status" value="1"/>
</dbReference>
<dbReference type="GO" id="GO:0006283">
    <property type="term" value="P:transcription-coupled nucleotide-excision repair"/>
    <property type="evidence" value="ECO:0007669"/>
    <property type="project" value="TreeGrafter"/>
</dbReference>
<dbReference type="GO" id="GO:0005634">
    <property type="term" value="C:nucleus"/>
    <property type="evidence" value="ECO:0007669"/>
    <property type="project" value="TreeGrafter"/>
</dbReference>
<evidence type="ECO:0000259" key="14">
    <source>
        <dbReference type="PROSITE" id="PS51194"/>
    </source>
</evidence>
<keyword evidence="7" id="KW-0067">ATP-binding</keyword>
<keyword evidence="3" id="KW-0547">Nucleotide-binding</keyword>
<dbReference type="GO" id="GO:0005524">
    <property type="term" value="F:ATP binding"/>
    <property type="evidence" value="ECO:0007669"/>
    <property type="project" value="InterPro"/>
</dbReference>
<evidence type="ECO:0000259" key="13">
    <source>
        <dbReference type="PROSITE" id="PS51192"/>
    </source>
</evidence>
<evidence type="ECO:0000313" key="15">
    <source>
        <dbReference type="EMBL" id="CAD9084282.1"/>
    </source>
</evidence>